<dbReference type="RefSeq" id="WP_345823914.1">
    <property type="nucleotide sequence ID" value="NZ_JBDIML010000001.1"/>
</dbReference>
<dbReference type="PANTHER" id="PTHR10954:SF18">
    <property type="entry name" value="RIBONUCLEASE HII"/>
    <property type="match status" value="1"/>
</dbReference>
<dbReference type="GO" id="GO:0004523">
    <property type="term" value="F:RNA-DNA hybrid ribonuclease activity"/>
    <property type="evidence" value="ECO:0007669"/>
    <property type="project" value="UniProtKB-EC"/>
</dbReference>
<dbReference type="InterPro" id="IPR036397">
    <property type="entry name" value="RNaseH_sf"/>
</dbReference>
<keyword evidence="13 14" id="KW-0464">Manganese</keyword>
<evidence type="ECO:0000256" key="13">
    <source>
        <dbReference type="ARBA" id="ARBA00023211"/>
    </source>
</evidence>
<dbReference type="EC" id="3.1.26.4" evidence="6 14"/>
<comment type="caution">
    <text evidence="18">The sequence shown here is derived from an EMBL/GenBank/DDBJ whole genome shotgun (WGS) entry which is preliminary data.</text>
</comment>
<dbReference type="NCBIfam" id="NF000594">
    <property type="entry name" value="PRK00015.1-1"/>
    <property type="match status" value="1"/>
</dbReference>
<dbReference type="PANTHER" id="PTHR10954">
    <property type="entry name" value="RIBONUCLEASE H2 SUBUNIT A"/>
    <property type="match status" value="1"/>
</dbReference>
<evidence type="ECO:0000313" key="18">
    <source>
        <dbReference type="EMBL" id="MEN2766466.1"/>
    </source>
</evidence>
<feature type="domain" description="RNase H type-2" evidence="17">
    <location>
        <begin position="71"/>
        <end position="257"/>
    </location>
</feature>
<feature type="binding site" evidence="14 15">
    <location>
        <position position="77"/>
    </location>
    <ligand>
        <name>a divalent metal cation</name>
        <dbReference type="ChEBI" id="CHEBI:60240"/>
    </ligand>
</feature>
<dbReference type="Gene3D" id="3.30.420.10">
    <property type="entry name" value="Ribonuclease H-like superfamily/Ribonuclease H"/>
    <property type="match status" value="1"/>
</dbReference>
<dbReference type="Proteomes" id="UP001444625">
    <property type="component" value="Unassembled WGS sequence"/>
</dbReference>
<evidence type="ECO:0000256" key="7">
    <source>
        <dbReference type="ARBA" id="ARBA00019179"/>
    </source>
</evidence>
<evidence type="ECO:0000256" key="9">
    <source>
        <dbReference type="ARBA" id="ARBA00022722"/>
    </source>
</evidence>
<keyword evidence="8 14" id="KW-0963">Cytoplasm</keyword>
<organism evidence="18 19">
    <name type="scientific">Ornithinibacillus xuwenensis</name>
    <dbReference type="NCBI Taxonomy" id="3144668"/>
    <lineage>
        <taxon>Bacteria</taxon>
        <taxon>Bacillati</taxon>
        <taxon>Bacillota</taxon>
        <taxon>Bacilli</taxon>
        <taxon>Bacillales</taxon>
        <taxon>Bacillaceae</taxon>
        <taxon>Ornithinibacillus</taxon>
    </lineage>
</organism>
<keyword evidence="12 14" id="KW-0378">Hydrolase</keyword>
<dbReference type="Pfam" id="PF01351">
    <property type="entry name" value="RNase_HII"/>
    <property type="match status" value="1"/>
</dbReference>
<dbReference type="InterPro" id="IPR024567">
    <property type="entry name" value="RNase_HII/HIII_dom"/>
</dbReference>
<evidence type="ECO:0000256" key="8">
    <source>
        <dbReference type="ARBA" id="ARBA00022490"/>
    </source>
</evidence>
<evidence type="ECO:0000256" key="10">
    <source>
        <dbReference type="ARBA" id="ARBA00022723"/>
    </source>
</evidence>
<protein>
    <recommendedName>
        <fullName evidence="7 14">Ribonuclease HII</fullName>
        <shortName evidence="14">RNase HII</shortName>
        <ecNumber evidence="6 14">3.1.26.4</ecNumber>
    </recommendedName>
</protein>
<evidence type="ECO:0000256" key="5">
    <source>
        <dbReference type="ARBA" id="ARBA00007383"/>
    </source>
</evidence>
<keyword evidence="11 14" id="KW-0255">Endonuclease</keyword>
<evidence type="ECO:0000256" key="14">
    <source>
        <dbReference type="HAMAP-Rule" id="MF_00052"/>
    </source>
</evidence>
<feature type="binding site" evidence="14 15">
    <location>
        <position position="78"/>
    </location>
    <ligand>
        <name>a divalent metal cation</name>
        <dbReference type="ChEBI" id="CHEBI:60240"/>
    </ligand>
</feature>
<dbReference type="InterPro" id="IPR022898">
    <property type="entry name" value="RNase_HII"/>
</dbReference>
<comment type="subcellular location">
    <subcellularLocation>
        <location evidence="4 14">Cytoplasm</location>
    </subcellularLocation>
</comment>
<evidence type="ECO:0000259" key="17">
    <source>
        <dbReference type="PROSITE" id="PS51975"/>
    </source>
</evidence>
<keyword evidence="10 14" id="KW-0479">Metal-binding</keyword>
<evidence type="ECO:0000256" key="15">
    <source>
        <dbReference type="PROSITE-ProRule" id="PRU01319"/>
    </source>
</evidence>
<evidence type="ECO:0000256" key="11">
    <source>
        <dbReference type="ARBA" id="ARBA00022759"/>
    </source>
</evidence>
<evidence type="ECO:0000256" key="6">
    <source>
        <dbReference type="ARBA" id="ARBA00012180"/>
    </source>
</evidence>
<evidence type="ECO:0000256" key="3">
    <source>
        <dbReference type="ARBA" id="ARBA00004065"/>
    </source>
</evidence>
<evidence type="ECO:0000256" key="4">
    <source>
        <dbReference type="ARBA" id="ARBA00004496"/>
    </source>
</evidence>
<dbReference type="HAMAP" id="MF_00052_B">
    <property type="entry name" value="RNase_HII_B"/>
    <property type="match status" value="1"/>
</dbReference>
<evidence type="ECO:0000256" key="2">
    <source>
        <dbReference type="ARBA" id="ARBA00001946"/>
    </source>
</evidence>
<dbReference type="NCBIfam" id="NF000595">
    <property type="entry name" value="PRK00015.1-3"/>
    <property type="match status" value="1"/>
</dbReference>
<evidence type="ECO:0000313" key="19">
    <source>
        <dbReference type="Proteomes" id="UP001444625"/>
    </source>
</evidence>
<comment type="cofactor">
    <cofactor evidence="2">
        <name>Mg(2+)</name>
        <dbReference type="ChEBI" id="CHEBI:18420"/>
    </cofactor>
</comment>
<feature type="binding site" evidence="14 15">
    <location>
        <position position="169"/>
    </location>
    <ligand>
        <name>a divalent metal cation</name>
        <dbReference type="ChEBI" id="CHEBI:60240"/>
    </ligand>
</feature>
<comment type="cofactor">
    <cofactor evidence="14 15">
        <name>Mn(2+)</name>
        <dbReference type="ChEBI" id="CHEBI:29035"/>
    </cofactor>
    <cofactor evidence="14 15">
        <name>Mg(2+)</name>
        <dbReference type="ChEBI" id="CHEBI:18420"/>
    </cofactor>
    <text evidence="14 15">Manganese or magnesium. Binds 1 divalent metal ion per monomer in the absence of substrate. May bind a second metal ion after substrate binding.</text>
</comment>
<dbReference type="InterPro" id="IPR001352">
    <property type="entry name" value="RNase_HII/HIII"/>
</dbReference>
<keyword evidence="9 14" id="KW-0540">Nuclease</keyword>
<reference evidence="18 19" key="1">
    <citation type="submission" date="2024-05" db="EMBL/GenBank/DDBJ databases">
        <authorList>
            <person name="Haq I."/>
            <person name="Ullah Z."/>
            <person name="Ahmad R."/>
            <person name="Li M."/>
            <person name="Tong Y."/>
        </authorList>
    </citation>
    <scope>NUCLEOTIDE SEQUENCE [LARGE SCALE GENOMIC DNA]</scope>
    <source>
        <strain evidence="18 19">16A2E</strain>
    </source>
</reference>
<dbReference type="PROSITE" id="PS51975">
    <property type="entry name" value="RNASE_H_2"/>
    <property type="match status" value="1"/>
</dbReference>
<dbReference type="CDD" id="cd07182">
    <property type="entry name" value="RNase_HII_bacteria_HII_like"/>
    <property type="match status" value="1"/>
</dbReference>
<accession>A0ABU9XDY8</accession>
<sequence length="257" mass="28814">MEKQSITTLRKLFQDNLISTNDIETLKKDERKGVQQLITSYEKQKQKERALEIAFNEMCTYEQRAYAAGKRFVAGIDEAGRGPLAGPVVAAAVILPSDFKLLGLNDSKQLKEEAREAYFHYIKEHAICYGVSIIDSETIDRINIFEATKLAMKEALNQLTPTADHTLIDAVKLEGLSCSSEAIIKGDAKSISIAAASILAKVTRDNIMKEIHQNYPMYDFESNMGYGTKVHLEKLMEHGISPYHRKTFGPVKDVLLK</sequence>
<name>A0ABU9XDY8_9BACI</name>
<comment type="similarity">
    <text evidence="5 14 16">Belongs to the RNase HII family.</text>
</comment>
<proteinExistence type="inferred from homology"/>
<comment type="function">
    <text evidence="3 14 16">Endonuclease that specifically degrades the RNA of RNA-DNA hybrids.</text>
</comment>
<dbReference type="SUPFAM" id="SSF53098">
    <property type="entry name" value="Ribonuclease H-like"/>
    <property type="match status" value="1"/>
</dbReference>
<keyword evidence="19" id="KW-1185">Reference proteome</keyword>
<evidence type="ECO:0000256" key="12">
    <source>
        <dbReference type="ARBA" id="ARBA00022801"/>
    </source>
</evidence>
<dbReference type="EMBL" id="JBDIML010000001">
    <property type="protein sequence ID" value="MEN2766466.1"/>
    <property type="molecule type" value="Genomic_DNA"/>
</dbReference>
<evidence type="ECO:0000256" key="1">
    <source>
        <dbReference type="ARBA" id="ARBA00000077"/>
    </source>
</evidence>
<comment type="catalytic activity">
    <reaction evidence="1 14 15 16">
        <text>Endonucleolytic cleavage to 5'-phosphomonoester.</text>
        <dbReference type="EC" id="3.1.26.4"/>
    </reaction>
</comment>
<gene>
    <name evidence="14" type="primary">rnhB</name>
    <name evidence="18" type="ORF">ABC228_04640</name>
</gene>
<dbReference type="InterPro" id="IPR012337">
    <property type="entry name" value="RNaseH-like_sf"/>
</dbReference>
<evidence type="ECO:0000256" key="16">
    <source>
        <dbReference type="RuleBase" id="RU003515"/>
    </source>
</evidence>